<sequence>KQQQKTFKNNFGCVSMKYTLVTSKDQPPGPLSQEDKQTQTVVEGSGKLDFGEYELELWDLRYNSMLHKHMRRMQGDHLGGKSRLRDWLRPSCVPITIIVTLSMLIVAMALLDDSISRIQNKYSECDHCSFRLVESIPENLTYSAGSVEYPSIYSAWASLIDGAEYSIDIAAFYWTLLNDDVTKKPVASSWQGEDILRRLNDTGLDKNVLIRIAQNSPSAVSPQHDSAMLAAAGAAQVRSLDFDSLMGGGVLHTKMWIVDGQHIYLGSANMDWRSLTQVKEVGIVINNCSCLASDMSKIFEVYWQLGKKGADIPPVWPKPLQTIFNIENQLAVNLSGFTINTYLSSSPPPFCPKGRSNDIDAIIDVISKAKKFVYIAVMDYFPKMLFTKKKYWPVIDDSLRAAAMERGVRIRVLGSHWNHTRLDMKYYLKSLQDLNSTETMMNIEVRLFVVPAYTEEQEEIPFGRVNHNKYMVTDNTAYIGTSNWSGDYFINTAGIGLVVNETDSTSTYPDVDVDALSLRCQLQALFERDWTSEYAKPIDEFFQ</sequence>
<reference evidence="4 5" key="1">
    <citation type="journal article" date="2024" name="BMC Genomics">
        <title>Genome assembly of redclaw crayfish (Cherax quadricarinatus) provides insights into its immune adaptation and hypoxia tolerance.</title>
        <authorList>
            <person name="Liu Z."/>
            <person name="Zheng J."/>
            <person name="Li H."/>
            <person name="Fang K."/>
            <person name="Wang S."/>
            <person name="He J."/>
            <person name="Zhou D."/>
            <person name="Weng S."/>
            <person name="Chi M."/>
            <person name="Gu Z."/>
            <person name="He J."/>
            <person name="Li F."/>
            <person name="Wang M."/>
        </authorList>
    </citation>
    <scope>NUCLEOTIDE SEQUENCE [LARGE SCALE GENOMIC DNA]</scope>
    <source>
        <strain evidence="4">ZL_2023a</strain>
    </source>
</reference>
<evidence type="ECO:0000313" key="5">
    <source>
        <dbReference type="Proteomes" id="UP001445076"/>
    </source>
</evidence>
<dbReference type="Gene3D" id="3.30.870.10">
    <property type="entry name" value="Endonuclease Chain A"/>
    <property type="match status" value="2"/>
</dbReference>
<evidence type="ECO:0000256" key="2">
    <source>
        <dbReference type="SAM" id="Phobius"/>
    </source>
</evidence>
<organism evidence="4 5">
    <name type="scientific">Cherax quadricarinatus</name>
    <name type="common">Australian red claw crayfish</name>
    <dbReference type="NCBI Taxonomy" id="27406"/>
    <lineage>
        <taxon>Eukaryota</taxon>
        <taxon>Metazoa</taxon>
        <taxon>Ecdysozoa</taxon>
        <taxon>Arthropoda</taxon>
        <taxon>Crustacea</taxon>
        <taxon>Multicrustacea</taxon>
        <taxon>Malacostraca</taxon>
        <taxon>Eumalacostraca</taxon>
        <taxon>Eucarida</taxon>
        <taxon>Decapoda</taxon>
        <taxon>Pleocyemata</taxon>
        <taxon>Astacidea</taxon>
        <taxon>Parastacoidea</taxon>
        <taxon>Parastacidae</taxon>
        <taxon>Cherax</taxon>
    </lineage>
</organism>
<dbReference type="EMBL" id="JARKIK010000064">
    <property type="protein sequence ID" value="KAK8730560.1"/>
    <property type="molecule type" value="Genomic_DNA"/>
</dbReference>
<dbReference type="InterPro" id="IPR001736">
    <property type="entry name" value="PLipase_D/transphosphatidylase"/>
</dbReference>
<dbReference type="Pfam" id="PF00614">
    <property type="entry name" value="PLDc"/>
    <property type="match status" value="1"/>
</dbReference>
<keyword evidence="2" id="KW-1133">Transmembrane helix</keyword>
<dbReference type="AlphaFoldDB" id="A0AAW0WEB3"/>
<feature type="domain" description="PLD phosphodiesterase" evidence="3">
    <location>
        <begin position="247"/>
        <end position="274"/>
    </location>
</feature>
<dbReference type="InterPro" id="IPR050874">
    <property type="entry name" value="Diverse_PLD-related"/>
</dbReference>
<dbReference type="PANTHER" id="PTHR10185:SF17">
    <property type="entry name" value="GM01519P-RELATED"/>
    <property type="match status" value="1"/>
</dbReference>
<dbReference type="InterPro" id="IPR032803">
    <property type="entry name" value="PLDc_3"/>
</dbReference>
<feature type="non-terminal residue" evidence="4">
    <location>
        <position position="1"/>
    </location>
</feature>
<feature type="transmembrane region" description="Helical" evidence="2">
    <location>
        <begin position="91"/>
        <end position="111"/>
    </location>
</feature>
<dbReference type="GO" id="GO:0003824">
    <property type="term" value="F:catalytic activity"/>
    <property type="evidence" value="ECO:0007669"/>
    <property type="project" value="InterPro"/>
</dbReference>
<dbReference type="Proteomes" id="UP001445076">
    <property type="component" value="Unassembled WGS sequence"/>
</dbReference>
<evidence type="ECO:0000313" key="4">
    <source>
        <dbReference type="EMBL" id="KAK8730560.1"/>
    </source>
</evidence>
<protein>
    <recommendedName>
        <fullName evidence="3">PLD phosphodiesterase domain-containing protein</fullName>
    </recommendedName>
</protein>
<evidence type="ECO:0000256" key="1">
    <source>
        <dbReference type="ARBA" id="ARBA00008664"/>
    </source>
</evidence>
<dbReference type="SUPFAM" id="SSF56024">
    <property type="entry name" value="Phospholipase D/nuclease"/>
    <property type="match status" value="2"/>
</dbReference>
<dbReference type="CDD" id="cd09107">
    <property type="entry name" value="PLDc_vPLD3_4_5_like_2"/>
    <property type="match status" value="1"/>
</dbReference>
<keyword evidence="5" id="KW-1185">Reference proteome</keyword>
<comment type="similarity">
    <text evidence="1">Belongs to the phospholipase D family.</text>
</comment>
<evidence type="ECO:0000259" key="3">
    <source>
        <dbReference type="PROSITE" id="PS50035"/>
    </source>
</evidence>
<keyword evidence="2" id="KW-0812">Transmembrane</keyword>
<gene>
    <name evidence="4" type="ORF">OTU49_008071</name>
</gene>
<name>A0AAW0WEB3_CHEQU</name>
<dbReference type="PANTHER" id="PTHR10185">
    <property type="entry name" value="PHOSPHOLIPASE D - RELATED"/>
    <property type="match status" value="1"/>
</dbReference>
<comment type="caution">
    <text evidence="4">The sequence shown here is derived from an EMBL/GenBank/DDBJ whole genome shotgun (WGS) entry which is preliminary data.</text>
</comment>
<feature type="domain" description="PLD phosphodiesterase" evidence="3">
    <location>
        <begin position="462"/>
        <end position="488"/>
    </location>
</feature>
<dbReference type="SMART" id="SM00155">
    <property type="entry name" value="PLDc"/>
    <property type="match status" value="2"/>
</dbReference>
<dbReference type="Pfam" id="PF13918">
    <property type="entry name" value="PLDc_3"/>
    <property type="match status" value="1"/>
</dbReference>
<dbReference type="CDD" id="cd09106">
    <property type="entry name" value="PLDc_vPLD3_4_5_like_1"/>
    <property type="match status" value="1"/>
</dbReference>
<accession>A0AAW0WEB3</accession>
<dbReference type="PROSITE" id="PS50035">
    <property type="entry name" value="PLD"/>
    <property type="match status" value="2"/>
</dbReference>
<proteinExistence type="inferred from homology"/>
<keyword evidence="2" id="KW-0472">Membrane</keyword>